<dbReference type="AlphaFoldDB" id="A0ABD0Y8S2"/>
<comment type="caution">
    <text evidence="2">The sequence shown here is derived from an EMBL/GenBank/DDBJ whole genome shotgun (WGS) entry which is preliminary data.</text>
</comment>
<dbReference type="Pfam" id="PF25460">
    <property type="entry name" value="Beta-prop_Aladin"/>
    <property type="match status" value="1"/>
</dbReference>
<sequence>MLCTLKDFPDLPEGTIPLCEIDGKLYFAPNDVANIHTFTSSVSSHPHVTVTKDVLHHISTKLHSDRVFLPVTDSLSHRLQTAWYDGGLVQVLEILANQQDNSFIVGNFLASWFLYGHRLFLKAKCFLSSSTSKEKIFNRERYKVGPIEHIVWHPHCPKLAVATRDDAISIYSTECQLNPVLKAKTQRQVSCIAWRPLSESELAVGCSEGVYIWVVDPNSIISRPSISCTTLLKAPTHRRVTTIAWSPQGDLLATASWNDHVMYIWNVDMKDSVPLKRIGGGGVSLLSWSPDSSMLFASTTTTMFRIWNCDAWEPEIWYTLGGDVIAICWAPSMSDMLLFVTRSDPYLYALPSATRTSIFASPASSRHTAAHVVADFTRVRLDSGYTVGGEVVNMVWDKKGKHLAVMFKDCPLIAVYTTNIAPHFYLAPG</sequence>
<accession>A0ABD0Y8S2</accession>
<dbReference type="PANTHER" id="PTHR14494">
    <property type="entry name" value="ALADIN/ADRACALIN/AAAS"/>
    <property type="match status" value="1"/>
</dbReference>
<name>A0ABD0Y8S2_9HEMI</name>
<evidence type="ECO:0000313" key="2">
    <source>
        <dbReference type="EMBL" id="KAL1123459.1"/>
    </source>
</evidence>
<gene>
    <name evidence="2" type="ORF">AAG570_002539</name>
</gene>
<dbReference type="SUPFAM" id="SSF50978">
    <property type="entry name" value="WD40 repeat-like"/>
    <property type="match status" value="1"/>
</dbReference>
<dbReference type="InterPro" id="IPR036322">
    <property type="entry name" value="WD40_repeat_dom_sf"/>
</dbReference>
<proteinExistence type="predicted"/>
<dbReference type="Gene3D" id="2.130.10.10">
    <property type="entry name" value="YVTN repeat-like/Quinoprotein amine dehydrogenase"/>
    <property type="match status" value="1"/>
</dbReference>
<dbReference type="InterPro" id="IPR045139">
    <property type="entry name" value="Aladin"/>
</dbReference>
<evidence type="ECO:0000313" key="3">
    <source>
        <dbReference type="Proteomes" id="UP001558652"/>
    </source>
</evidence>
<evidence type="ECO:0000259" key="1">
    <source>
        <dbReference type="Pfam" id="PF25460"/>
    </source>
</evidence>
<reference evidence="2 3" key="1">
    <citation type="submission" date="2024-07" db="EMBL/GenBank/DDBJ databases">
        <title>Chromosome-level genome assembly of the water stick insect Ranatra chinensis (Heteroptera: Nepidae).</title>
        <authorList>
            <person name="Liu X."/>
        </authorList>
    </citation>
    <scope>NUCLEOTIDE SEQUENCE [LARGE SCALE GENOMIC DNA]</scope>
    <source>
        <strain evidence="2">Cailab_2021Rc</strain>
        <tissue evidence="2">Muscle</tissue>
    </source>
</reference>
<dbReference type="EMBL" id="JBFDAA010000012">
    <property type="protein sequence ID" value="KAL1123459.1"/>
    <property type="molecule type" value="Genomic_DNA"/>
</dbReference>
<dbReference type="InterPro" id="IPR057403">
    <property type="entry name" value="Beta-prop_Aladin"/>
</dbReference>
<protein>
    <recommendedName>
        <fullName evidence="1">Aladin seven-bladed propeller domain-containing protein</fullName>
    </recommendedName>
</protein>
<organism evidence="2 3">
    <name type="scientific">Ranatra chinensis</name>
    <dbReference type="NCBI Taxonomy" id="642074"/>
    <lineage>
        <taxon>Eukaryota</taxon>
        <taxon>Metazoa</taxon>
        <taxon>Ecdysozoa</taxon>
        <taxon>Arthropoda</taxon>
        <taxon>Hexapoda</taxon>
        <taxon>Insecta</taxon>
        <taxon>Pterygota</taxon>
        <taxon>Neoptera</taxon>
        <taxon>Paraneoptera</taxon>
        <taxon>Hemiptera</taxon>
        <taxon>Heteroptera</taxon>
        <taxon>Panheteroptera</taxon>
        <taxon>Nepomorpha</taxon>
        <taxon>Nepidae</taxon>
        <taxon>Ranatrinae</taxon>
        <taxon>Ranatra</taxon>
    </lineage>
</organism>
<keyword evidence="3" id="KW-1185">Reference proteome</keyword>
<dbReference type="InterPro" id="IPR015943">
    <property type="entry name" value="WD40/YVTN_repeat-like_dom_sf"/>
</dbReference>
<dbReference type="SMART" id="SM00320">
    <property type="entry name" value="WD40"/>
    <property type="match status" value="4"/>
</dbReference>
<dbReference type="PANTHER" id="PTHR14494:SF0">
    <property type="entry name" value="ALADIN"/>
    <property type="match status" value="1"/>
</dbReference>
<dbReference type="Proteomes" id="UP001558652">
    <property type="component" value="Unassembled WGS sequence"/>
</dbReference>
<dbReference type="InterPro" id="IPR001680">
    <property type="entry name" value="WD40_rpt"/>
</dbReference>
<feature type="domain" description="Aladin seven-bladed propeller" evidence="1">
    <location>
        <begin position="138"/>
        <end position="428"/>
    </location>
</feature>